<dbReference type="SUPFAM" id="SSF55729">
    <property type="entry name" value="Acyl-CoA N-acyltransferases (Nat)"/>
    <property type="match status" value="1"/>
</dbReference>
<dbReference type="Pfam" id="PF13302">
    <property type="entry name" value="Acetyltransf_3"/>
    <property type="match status" value="1"/>
</dbReference>
<dbReference type="InterPro" id="IPR051908">
    <property type="entry name" value="Ribosomal_N-acetyltransferase"/>
</dbReference>
<keyword evidence="3" id="KW-1185">Reference proteome</keyword>
<accession>A0ABN1VZA0</accession>
<reference evidence="2 3" key="1">
    <citation type="journal article" date="2019" name="Int. J. Syst. Evol. Microbiol.">
        <title>The Global Catalogue of Microorganisms (GCM) 10K type strain sequencing project: providing services to taxonomists for standard genome sequencing and annotation.</title>
        <authorList>
            <consortium name="The Broad Institute Genomics Platform"/>
            <consortium name="The Broad Institute Genome Sequencing Center for Infectious Disease"/>
            <person name="Wu L."/>
            <person name="Ma J."/>
        </authorList>
    </citation>
    <scope>NUCLEOTIDE SEQUENCE [LARGE SCALE GENOMIC DNA]</scope>
    <source>
        <strain evidence="2 3">JCM 13004</strain>
    </source>
</reference>
<feature type="domain" description="N-acetyltransferase" evidence="1">
    <location>
        <begin position="16"/>
        <end position="179"/>
    </location>
</feature>
<evidence type="ECO:0000313" key="2">
    <source>
        <dbReference type="EMBL" id="GAA1228220.1"/>
    </source>
</evidence>
<evidence type="ECO:0000259" key="1">
    <source>
        <dbReference type="PROSITE" id="PS51186"/>
    </source>
</evidence>
<dbReference type="Gene3D" id="3.40.630.30">
    <property type="match status" value="1"/>
</dbReference>
<evidence type="ECO:0000313" key="3">
    <source>
        <dbReference type="Proteomes" id="UP001500037"/>
    </source>
</evidence>
<gene>
    <name evidence="2" type="ORF">GCM10009665_18350</name>
</gene>
<dbReference type="RefSeq" id="WP_344440760.1">
    <property type="nucleotide sequence ID" value="NZ_BAAALF010000021.1"/>
</dbReference>
<dbReference type="PANTHER" id="PTHR43441">
    <property type="entry name" value="RIBOSOMAL-PROTEIN-SERINE ACETYLTRANSFERASE"/>
    <property type="match status" value="1"/>
</dbReference>
<dbReference type="EMBL" id="BAAALF010000021">
    <property type="protein sequence ID" value="GAA1228220.1"/>
    <property type="molecule type" value="Genomic_DNA"/>
</dbReference>
<proteinExistence type="predicted"/>
<protein>
    <submittedName>
        <fullName evidence="2">GNAT family N-acetyltransferase</fullName>
    </submittedName>
</protein>
<sequence>MSDMIPSPTVLETERLILRPPVGEDVDAVFTACQDEQIQRWTVVPSPYRRADAEFFVEQLAPDGWRTGRQATWCVLEKETGALVGTQSLTTRAPGAAEVGFWGTADSRGRGYAVEALLAVARWGFAERAVRRLEWVAYVGNEPSRAVARRAGFTLEGTLRSYAPQRGEYRDCWVASLLPADLEV</sequence>
<dbReference type="PROSITE" id="PS51186">
    <property type="entry name" value="GNAT"/>
    <property type="match status" value="1"/>
</dbReference>
<dbReference type="InterPro" id="IPR016181">
    <property type="entry name" value="Acyl_CoA_acyltransferase"/>
</dbReference>
<dbReference type="Proteomes" id="UP001500037">
    <property type="component" value="Unassembled WGS sequence"/>
</dbReference>
<organism evidence="2 3">
    <name type="scientific">Kitasatospora nipponensis</name>
    <dbReference type="NCBI Taxonomy" id="258049"/>
    <lineage>
        <taxon>Bacteria</taxon>
        <taxon>Bacillati</taxon>
        <taxon>Actinomycetota</taxon>
        <taxon>Actinomycetes</taxon>
        <taxon>Kitasatosporales</taxon>
        <taxon>Streptomycetaceae</taxon>
        <taxon>Kitasatospora</taxon>
    </lineage>
</organism>
<dbReference type="InterPro" id="IPR000182">
    <property type="entry name" value="GNAT_dom"/>
</dbReference>
<dbReference type="PANTHER" id="PTHR43441:SF10">
    <property type="entry name" value="ACETYLTRANSFERASE"/>
    <property type="match status" value="1"/>
</dbReference>
<comment type="caution">
    <text evidence="2">The sequence shown here is derived from an EMBL/GenBank/DDBJ whole genome shotgun (WGS) entry which is preliminary data.</text>
</comment>
<name>A0ABN1VZA0_9ACTN</name>